<proteinExistence type="predicted"/>
<protein>
    <submittedName>
        <fullName evidence="1">Hemicentin-1</fullName>
    </submittedName>
</protein>
<evidence type="ECO:0000313" key="1">
    <source>
        <dbReference type="EMBL" id="KHG02305.1"/>
    </source>
</evidence>
<accession>A0A0B0MNK9</accession>
<dbReference type="AlphaFoldDB" id="A0A0B0MNK9"/>
<keyword evidence="2" id="KW-1185">Reference proteome</keyword>
<organism evidence="1 2">
    <name type="scientific">Gossypium arboreum</name>
    <name type="common">Tree cotton</name>
    <name type="synonym">Gossypium nanking</name>
    <dbReference type="NCBI Taxonomy" id="29729"/>
    <lineage>
        <taxon>Eukaryota</taxon>
        <taxon>Viridiplantae</taxon>
        <taxon>Streptophyta</taxon>
        <taxon>Embryophyta</taxon>
        <taxon>Tracheophyta</taxon>
        <taxon>Spermatophyta</taxon>
        <taxon>Magnoliopsida</taxon>
        <taxon>eudicotyledons</taxon>
        <taxon>Gunneridae</taxon>
        <taxon>Pentapetalae</taxon>
        <taxon>rosids</taxon>
        <taxon>malvids</taxon>
        <taxon>Malvales</taxon>
        <taxon>Malvaceae</taxon>
        <taxon>Malvoideae</taxon>
        <taxon>Gossypium</taxon>
    </lineage>
</organism>
<reference evidence="2" key="1">
    <citation type="submission" date="2014-09" db="EMBL/GenBank/DDBJ databases">
        <authorList>
            <person name="Mudge J."/>
            <person name="Ramaraj T."/>
            <person name="Lindquist I.E."/>
            <person name="Bharti A.K."/>
            <person name="Sundararajan A."/>
            <person name="Cameron C.T."/>
            <person name="Woodward J.E."/>
            <person name="May G.D."/>
            <person name="Brubaker C."/>
            <person name="Broadhvest J."/>
            <person name="Wilkins T.A."/>
        </authorList>
    </citation>
    <scope>NUCLEOTIDE SEQUENCE</scope>
    <source>
        <strain evidence="2">cv. AKA8401</strain>
    </source>
</reference>
<name>A0A0B0MNK9_GOSAR</name>
<evidence type="ECO:0000313" key="2">
    <source>
        <dbReference type="Proteomes" id="UP000032142"/>
    </source>
</evidence>
<gene>
    <name evidence="1" type="ORF">F383_25019</name>
</gene>
<dbReference type="EMBL" id="JRRC01256745">
    <property type="protein sequence ID" value="KHG02305.1"/>
    <property type="molecule type" value="Genomic_DNA"/>
</dbReference>
<dbReference type="Proteomes" id="UP000032142">
    <property type="component" value="Unassembled WGS sequence"/>
</dbReference>
<comment type="caution">
    <text evidence="1">The sequence shown here is derived from an EMBL/GenBank/DDBJ whole genome shotgun (WGS) entry which is preliminary data.</text>
</comment>
<sequence>MSGTWHRPRDMRANVRPCLGHGIGLICVNVRPCLGHGIGTHR</sequence>